<evidence type="ECO:0000256" key="3">
    <source>
        <dbReference type="ARBA" id="ARBA00022723"/>
    </source>
</evidence>
<evidence type="ECO:0000256" key="8">
    <source>
        <dbReference type="SAM" id="SignalP"/>
    </source>
</evidence>
<dbReference type="InterPro" id="IPR010980">
    <property type="entry name" value="Cyt_c/b562"/>
</dbReference>
<dbReference type="GO" id="GO:0009055">
    <property type="term" value="F:electron transfer activity"/>
    <property type="evidence" value="ECO:0007669"/>
    <property type="project" value="InterPro"/>
</dbReference>
<dbReference type="RefSeq" id="WP_085585398.1">
    <property type="nucleotide sequence ID" value="NZ_JFKA01000012.1"/>
</dbReference>
<keyword evidence="8" id="KW-0732">Signal</keyword>
<dbReference type="OrthoDB" id="8115790at2"/>
<dbReference type="PIRSF" id="PIRSF000027">
    <property type="entry name" value="Cytc_c_prime"/>
    <property type="match status" value="1"/>
</dbReference>
<comment type="PTM">
    <text evidence="7">Binds 1 heme group per subunit.</text>
</comment>
<feature type="signal peptide" evidence="8">
    <location>
        <begin position="1"/>
        <end position="25"/>
    </location>
</feature>
<accession>A0A1Y2KW00</accession>
<sequence length="153" mass="16344">MKHFIKTALLTATLGLSIAALPAQADETSDNAKVQTREHMMAGIGGAMGTLGCYMKGECDLPKGVVHLLAEGIAYSASTGPAVFKDQTPDATHKTTASADIWTDWDNFADHFPKLQENALKLAEVAGDKSAMGPIMGEMGKLCKDCHDDYRTK</sequence>
<dbReference type="SUPFAM" id="SSF47175">
    <property type="entry name" value="Cytochromes"/>
    <property type="match status" value="1"/>
</dbReference>
<name>A0A1Y2KW00_9PROT</name>
<evidence type="ECO:0000256" key="2">
    <source>
        <dbReference type="ARBA" id="ARBA00022617"/>
    </source>
</evidence>
<dbReference type="GO" id="GO:0022900">
    <property type="term" value="P:electron transport chain"/>
    <property type="evidence" value="ECO:0007669"/>
    <property type="project" value="InterPro"/>
</dbReference>
<keyword evidence="1" id="KW-0813">Transport</keyword>
<feature type="binding site" description="covalent" evidence="7">
    <location>
        <position position="143"/>
    </location>
    <ligand>
        <name>heme c</name>
        <dbReference type="ChEBI" id="CHEBI:61717"/>
    </ligand>
</feature>
<proteinExistence type="predicted"/>
<protein>
    <submittedName>
        <fullName evidence="9">Cytochrome C</fullName>
    </submittedName>
</protein>
<dbReference type="PRINTS" id="PR00608">
    <property type="entry name" value="CYTCHROMECII"/>
</dbReference>
<organism evidence="9 10">
    <name type="scientific">Thalassospira mesophila</name>
    <dbReference type="NCBI Taxonomy" id="1293891"/>
    <lineage>
        <taxon>Bacteria</taxon>
        <taxon>Pseudomonadati</taxon>
        <taxon>Pseudomonadota</taxon>
        <taxon>Alphaproteobacteria</taxon>
        <taxon>Rhodospirillales</taxon>
        <taxon>Thalassospiraceae</taxon>
        <taxon>Thalassospira</taxon>
    </lineage>
</organism>
<comment type="caution">
    <text evidence="9">The sequence shown here is derived from an EMBL/GenBank/DDBJ whole genome shotgun (WGS) entry which is preliminary data.</text>
</comment>
<keyword evidence="3 6" id="KW-0479">Metal-binding</keyword>
<dbReference type="Proteomes" id="UP000193391">
    <property type="component" value="Unassembled WGS sequence"/>
</dbReference>
<feature type="binding site" description="axial binding residue" evidence="6">
    <location>
        <position position="147"/>
    </location>
    <ligand>
        <name>heme c</name>
        <dbReference type="ChEBI" id="CHEBI:61717"/>
    </ligand>
    <ligandPart>
        <name>Fe</name>
        <dbReference type="ChEBI" id="CHEBI:18248"/>
    </ligandPart>
</feature>
<dbReference type="PROSITE" id="PS51009">
    <property type="entry name" value="CYTCII"/>
    <property type="match status" value="1"/>
</dbReference>
<evidence type="ECO:0000256" key="4">
    <source>
        <dbReference type="ARBA" id="ARBA00022982"/>
    </source>
</evidence>
<dbReference type="InterPro" id="IPR012127">
    <property type="entry name" value="Cyt_c_prime"/>
</dbReference>
<feature type="binding site" description="covalent" evidence="7">
    <location>
        <position position="146"/>
    </location>
    <ligand>
        <name>heme c</name>
        <dbReference type="ChEBI" id="CHEBI:61717"/>
    </ligand>
</feature>
<reference evidence="9 10" key="1">
    <citation type="submission" date="2014-03" db="EMBL/GenBank/DDBJ databases">
        <title>The draft genome sequence of Thalassospira mesophila JCM 18969.</title>
        <authorList>
            <person name="Lai Q."/>
            <person name="Shao Z."/>
        </authorList>
    </citation>
    <scope>NUCLEOTIDE SEQUENCE [LARGE SCALE GENOMIC DNA]</scope>
    <source>
        <strain evidence="9 10">JCM 18969</strain>
    </source>
</reference>
<dbReference type="InterPro" id="IPR002321">
    <property type="entry name" value="Cyt_c_II"/>
</dbReference>
<keyword evidence="4" id="KW-0249">Electron transport</keyword>
<evidence type="ECO:0000256" key="6">
    <source>
        <dbReference type="PIRSR" id="PIRSR000027-1"/>
    </source>
</evidence>
<evidence type="ECO:0000313" key="9">
    <source>
        <dbReference type="EMBL" id="OSQ36104.1"/>
    </source>
</evidence>
<evidence type="ECO:0000256" key="1">
    <source>
        <dbReference type="ARBA" id="ARBA00022448"/>
    </source>
</evidence>
<keyword evidence="2 7" id="KW-0349">Heme</keyword>
<dbReference type="InterPro" id="IPR015984">
    <property type="entry name" value="Cyt_c_prime_subgr"/>
</dbReference>
<dbReference type="Gene3D" id="1.20.120.10">
    <property type="entry name" value="Cytochrome c/b562"/>
    <property type="match status" value="1"/>
</dbReference>
<feature type="chain" id="PRO_5012530974" evidence="8">
    <location>
        <begin position="26"/>
        <end position="153"/>
    </location>
</feature>
<dbReference type="GO" id="GO:0005506">
    <property type="term" value="F:iron ion binding"/>
    <property type="evidence" value="ECO:0007669"/>
    <property type="project" value="InterPro"/>
</dbReference>
<evidence type="ECO:0000256" key="5">
    <source>
        <dbReference type="ARBA" id="ARBA00023004"/>
    </source>
</evidence>
<keyword evidence="10" id="KW-1185">Reference proteome</keyword>
<dbReference type="EMBL" id="JFKA01000012">
    <property type="protein sequence ID" value="OSQ36104.1"/>
    <property type="molecule type" value="Genomic_DNA"/>
</dbReference>
<dbReference type="AlphaFoldDB" id="A0A1Y2KW00"/>
<keyword evidence="5 6" id="KW-0408">Iron</keyword>
<evidence type="ECO:0000313" key="10">
    <source>
        <dbReference type="Proteomes" id="UP000193391"/>
    </source>
</evidence>
<dbReference type="GO" id="GO:0020037">
    <property type="term" value="F:heme binding"/>
    <property type="evidence" value="ECO:0007669"/>
    <property type="project" value="InterPro"/>
</dbReference>
<dbReference type="Pfam" id="PF01322">
    <property type="entry name" value="Cytochrom_C_2"/>
    <property type="match status" value="1"/>
</dbReference>
<dbReference type="STRING" id="1293891.TMES_18675"/>
<dbReference type="GO" id="GO:0042597">
    <property type="term" value="C:periplasmic space"/>
    <property type="evidence" value="ECO:0007669"/>
    <property type="project" value="InterPro"/>
</dbReference>
<gene>
    <name evidence="9" type="ORF">TMES_18675</name>
</gene>
<evidence type="ECO:0000256" key="7">
    <source>
        <dbReference type="PIRSR" id="PIRSR000027-2"/>
    </source>
</evidence>